<keyword evidence="3" id="KW-0170">Cobalt</keyword>
<dbReference type="GO" id="GO:0031419">
    <property type="term" value="F:cobalamin binding"/>
    <property type="evidence" value="ECO:0007669"/>
    <property type="project" value="UniProtKB-KW"/>
</dbReference>
<dbReference type="GO" id="GO:0050097">
    <property type="term" value="F:methylaspartate mutase activity"/>
    <property type="evidence" value="ECO:0007669"/>
    <property type="project" value="InterPro"/>
</dbReference>
<dbReference type="AlphaFoldDB" id="A0A2G1XN94"/>
<sequence>MPRSLFGDFVARSSAAGRLVVQPRMGFGDPGVMRAGLVDVHRADATSIGTITLDSYTRVGELDAARQALAEGADLNGYPIVVHGTPTNKAVVEGLLGRDFPIQVRHGSARPQDIIASSLRAGLDATEGGPVSYCLPYGRISLRDSVRNWEESCRLMTDSRGPGCEPHVETFGGCMLGQLCPPSLLVAISLLEGLFFRWHGVRSISLSYAQQTNAEQDCGAVRALRRLARLFMPDVDWHVVVYTYMGVYPRTASGARLLLEQSVDIAVRTGAERLIVKTAAEAHRIASVADNIEALEAAADADRQARAAGLAAAADAETADDADTLEVFDESLSIVTTILGLHEDPGAALQEAFARGLLDVPYCLHADNMGRTRSYIAPDGRLRWSDTGALPIRTAGRTAETGRMTASDLLDALSCVQRSFDHAAVRHARQPGRRVHLIL</sequence>
<evidence type="ECO:0000313" key="4">
    <source>
        <dbReference type="EMBL" id="PHQ52698.1"/>
    </source>
</evidence>
<dbReference type="PIRSF" id="PIRSF001495">
    <property type="entry name" value="Met_asp_mut_epsi"/>
    <property type="match status" value="1"/>
</dbReference>
<protein>
    <submittedName>
        <fullName evidence="4">Methylaspartate mutase</fullName>
    </submittedName>
</protein>
<evidence type="ECO:0000313" key="5">
    <source>
        <dbReference type="Proteomes" id="UP000222531"/>
    </source>
</evidence>
<gene>
    <name evidence="4" type="ORF">BLA24_06095</name>
</gene>
<evidence type="ECO:0000256" key="2">
    <source>
        <dbReference type="ARBA" id="ARBA00023235"/>
    </source>
</evidence>
<evidence type="ECO:0000256" key="3">
    <source>
        <dbReference type="ARBA" id="ARBA00023285"/>
    </source>
</evidence>
<evidence type="ECO:0000256" key="1">
    <source>
        <dbReference type="ARBA" id="ARBA00022628"/>
    </source>
</evidence>
<dbReference type="Proteomes" id="UP000222531">
    <property type="component" value="Unassembled WGS sequence"/>
</dbReference>
<keyword evidence="2" id="KW-0413">Isomerase</keyword>
<proteinExistence type="predicted"/>
<dbReference type="InterPro" id="IPR006396">
    <property type="entry name" value="Glu_mut_E"/>
</dbReference>
<keyword evidence="5" id="KW-1185">Reference proteome</keyword>
<organism evidence="4 5">
    <name type="scientific">Streptomyces cinnamoneus</name>
    <name type="common">Streptoverticillium cinnamoneum</name>
    <dbReference type="NCBI Taxonomy" id="53446"/>
    <lineage>
        <taxon>Bacteria</taxon>
        <taxon>Bacillati</taxon>
        <taxon>Actinomycetota</taxon>
        <taxon>Actinomycetes</taxon>
        <taxon>Kitasatosporales</taxon>
        <taxon>Streptomycetaceae</taxon>
        <taxon>Streptomyces</taxon>
        <taxon>Streptomyces cinnamoneus group</taxon>
    </lineage>
</organism>
<dbReference type="GO" id="GO:0019670">
    <property type="term" value="P:anaerobic L-glutamate catabolic process"/>
    <property type="evidence" value="ECO:0007669"/>
    <property type="project" value="InterPro"/>
</dbReference>
<dbReference type="EMBL" id="NHZO01000073">
    <property type="protein sequence ID" value="PHQ52698.1"/>
    <property type="molecule type" value="Genomic_DNA"/>
</dbReference>
<dbReference type="SUPFAM" id="SSF51703">
    <property type="entry name" value="Cobalamin (vitamin B12)-dependent enzymes"/>
    <property type="match status" value="1"/>
</dbReference>
<dbReference type="OrthoDB" id="5332339at2"/>
<accession>A0A2G1XN94</accession>
<comment type="caution">
    <text evidence="4">The sequence shown here is derived from an EMBL/GenBank/DDBJ whole genome shotgun (WGS) entry which is preliminary data.</text>
</comment>
<dbReference type="Gene3D" id="3.20.20.240">
    <property type="entry name" value="Methylmalonyl-CoA mutase"/>
    <property type="match status" value="1"/>
</dbReference>
<keyword evidence="1" id="KW-0846">Cobalamin</keyword>
<reference evidence="4 5" key="1">
    <citation type="journal article" date="2017" name="Biochemistry">
        <title>Identification of the Biosynthetic Pathway for the Antibiotic Bicyclomycin.</title>
        <authorList>
            <person name="Patteson J."/>
            <person name="Cai W."/>
            <person name="Johnson R.A."/>
            <person name="Santa Maria K."/>
            <person name="Li B."/>
        </authorList>
    </citation>
    <scope>NUCLEOTIDE SEQUENCE [LARGE SCALE GENOMIC DNA]</scope>
    <source>
        <strain evidence="4 5">ATCC 21532</strain>
    </source>
</reference>
<dbReference type="InterPro" id="IPR016176">
    <property type="entry name" value="Cbl-dep_enz_cat"/>
</dbReference>
<name>A0A2G1XN94_STRCJ</name>
<dbReference type="Pfam" id="PF06368">
    <property type="entry name" value="Met_asp_mut_E"/>
    <property type="match status" value="1"/>
</dbReference>